<proteinExistence type="inferred from homology"/>
<dbReference type="Pfam" id="PF05907">
    <property type="entry name" value="CXXC_Zn-b_euk"/>
    <property type="match status" value="1"/>
</dbReference>
<name>A0A8K0JDP7_9TREE</name>
<keyword evidence="3" id="KW-0862">Zinc</keyword>
<evidence type="ECO:0000256" key="1">
    <source>
        <dbReference type="ARBA" id="ARBA00007818"/>
    </source>
</evidence>
<evidence type="ECO:0000313" key="5">
    <source>
        <dbReference type="Proteomes" id="UP000812966"/>
    </source>
</evidence>
<dbReference type="PANTHER" id="PTHR12857:SF0">
    <property type="entry name" value="CXXC MOTIF CONTAINING ZINC BINDING PROTEIN"/>
    <property type="match status" value="1"/>
</dbReference>
<dbReference type="SUPFAM" id="SSF141678">
    <property type="entry name" value="MAL13P1.257-like"/>
    <property type="match status" value="1"/>
</dbReference>
<evidence type="ECO:0000256" key="3">
    <source>
        <dbReference type="ARBA" id="ARBA00022833"/>
    </source>
</evidence>
<comment type="similarity">
    <text evidence="1">Belongs to the UPF0587 family.</text>
</comment>
<sequence>MIKMELENVTDVVPKDDYEFQMNIMCTSCREQHENAVSLSSKEEREMSGSRGTANFVWRCTHCKKEHSANFIAPTSSSKDLVAPYTSETAQFQPLISLDCRGLEPVNFLFTNAAGGSWKAKANQETENEDGSRVKNADFEFEIDEDGRWDDYDEANARTVGVSEVEAKWQRA</sequence>
<evidence type="ECO:0000313" key="4">
    <source>
        <dbReference type="EMBL" id="KAG7527344.1"/>
    </source>
</evidence>
<dbReference type="AlphaFoldDB" id="A0A8K0JDP7"/>
<dbReference type="PANTHER" id="PTHR12857">
    <property type="entry name" value="CXXC MOTIF CONTAINING ZINC BINDING PROTEIN"/>
    <property type="match status" value="1"/>
</dbReference>
<evidence type="ECO:0008006" key="6">
    <source>
        <dbReference type="Google" id="ProtNLM"/>
    </source>
</evidence>
<reference evidence="4" key="1">
    <citation type="submission" date="2020-04" db="EMBL/GenBank/DDBJ databases">
        <title>Analysis of mating type loci in Filobasidium floriforme.</title>
        <authorList>
            <person name="Nowrousian M."/>
        </authorList>
    </citation>
    <scope>NUCLEOTIDE SEQUENCE</scope>
    <source>
        <strain evidence="4">CBS 6242</strain>
    </source>
</reference>
<dbReference type="EMBL" id="JABELV010000319">
    <property type="protein sequence ID" value="KAG7527344.1"/>
    <property type="molecule type" value="Genomic_DNA"/>
</dbReference>
<protein>
    <recommendedName>
        <fullName evidence="6">DUF866-domain-containing protein</fullName>
    </recommendedName>
</protein>
<gene>
    <name evidence="4" type="ORF">FFLO_07027</name>
</gene>
<evidence type="ECO:0000256" key="2">
    <source>
        <dbReference type="ARBA" id="ARBA00022723"/>
    </source>
</evidence>
<dbReference type="InterPro" id="IPR008584">
    <property type="entry name" value="CXXC_Zn-binding_euk"/>
</dbReference>
<comment type="caution">
    <text evidence="4">The sequence shown here is derived from an EMBL/GenBank/DDBJ whole genome shotgun (WGS) entry which is preliminary data.</text>
</comment>
<keyword evidence="5" id="KW-1185">Reference proteome</keyword>
<dbReference type="Proteomes" id="UP000812966">
    <property type="component" value="Unassembled WGS sequence"/>
</dbReference>
<keyword evidence="2" id="KW-0479">Metal-binding</keyword>
<organism evidence="4 5">
    <name type="scientific">Filobasidium floriforme</name>
    <dbReference type="NCBI Taxonomy" id="5210"/>
    <lineage>
        <taxon>Eukaryota</taxon>
        <taxon>Fungi</taxon>
        <taxon>Dikarya</taxon>
        <taxon>Basidiomycota</taxon>
        <taxon>Agaricomycotina</taxon>
        <taxon>Tremellomycetes</taxon>
        <taxon>Filobasidiales</taxon>
        <taxon>Filobasidiaceae</taxon>
        <taxon>Filobasidium</taxon>
    </lineage>
</organism>
<dbReference type="GO" id="GO:0008270">
    <property type="term" value="F:zinc ion binding"/>
    <property type="evidence" value="ECO:0007669"/>
    <property type="project" value="TreeGrafter"/>
</dbReference>
<accession>A0A8K0JDP7</accession>